<accession>A0A7J7CAZ5</accession>
<dbReference type="GO" id="GO:0004373">
    <property type="term" value="F:alpha-1,4-glucan glucosyltransferase (UDP-glucose donor) activity"/>
    <property type="evidence" value="ECO:0007669"/>
    <property type="project" value="InterPro"/>
</dbReference>
<dbReference type="FunCoup" id="A0A7J7CAZ5">
    <property type="interactions" value="1009"/>
</dbReference>
<organism evidence="15 16">
    <name type="scientific">Tripterygium wilfordii</name>
    <name type="common">Thunder God vine</name>
    <dbReference type="NCBI Taxonomy" id="458696"/>
    <lineage>
        <taxon>Eukaryota</taxon>
        <taxon>Viridiplantae</taxon>
        <taxon>Streptophyta</taxon>
        <taxon>Embryophyta</taxon>
        <taxon>Tracheophyta</taxon>
        <taxon>Spermatophyta</taxon>
        <taxon>Magnoliopsida</taxon>
        <taxon>eudicotyledons</taxon>
        <taxon>Gunneridae</taxon>
        <taxon>Pentapetalae</taxon>
        <taxon>rosids</taxon>
        <taxon>fabids</taxon>
        <taxon>Celastrales</taxon>
        <taxon>Celastraceae</taxon>
        <taxon>Tripterygium</taxon>
    </lineage>
</organism>
<keyword evidence="10 11" id="KW-0035">Amyloplast</keyword>
<evidence type="ECO:0000259" key="13">
    <source>
        <dbReference type="Pfam" id="PF00534"/>
    </source>
</evidence>
<feature type="compositionally biased region" description="Polar residues" evidence="12">
    <location>
        <begin position="56"/>
        <end position="65"/>
    </location>
</feature>
<feature type="region of interest" description="Disordered" evidence="12">
    <location>
        <begin position="54"/>
        <end position="87"/>
    </location>
</feature>
<keyword evidence="6 11" id="KW-0328">Glycosyltransferase</keyword>
<evidence type="ECO:0000313" key="16">
    <source>
        <dbReference type="Proteomes" id="UP000593562"/>
    </source>
</evidence>
<evidence type="ECO:0000256" key="12">
    <source>
        <dbReference type="SAM" id="MobiDB-lite"/>
    </source>
</evidence>
<dbReference type="EMBL" id="JAAARO010000019">
    <property type="protein sequence ID" value="KAF5731260.1"/>
    <property type="molecule type" value="Genomic_DNA"/>
</dbReference>
<reference evidence="15 16" key="1">
    <citation type="journal article" date="2020" name="Nat. Commun.">
        <title>Genome of Tripterygium wilfordii and identification of cytochrome P450 involved in triptolide biosynthesis.</title>
        <authorList>
            <person name="Tu L."/>
            <person name="Su P."/>
            <person name="Zhang Z."/>
            <person name="Gao L."/>
            <person name="Wang J."/>
            <person name="Hu T."/>
            <person name="Zhou J."/>
            <person name="Zhang Y."/>
            <person name="Zhao Y."/>
            <person name="Liu Y."/>
            <person name="Song Y."/>
            <person name="Tong Y."/>
            <person name="Lu Y."/>
            <person name="Yang J."/>
            <person name="Xu C."/>
            <person name="Jia M."/>
            <person name="Peters R.J."/>
            <person name="Huang L."/>
            <person name="Gao W."/>
        </authorList>
    </citation>
    <scope>NUCLEOTIDE SEQUENCE [LARGE SCALE GENOMIC DNA]</scope>
    <source>
        <strain evidence="16">cv. XIE 37</strain>
        <tissue evidence="15">Leaf</tissue>
    </source>
</reference>
<dbReference type="GO" id="GO:0010021">
    <property type="term" value="P:amylopectin biosynthetic process"/>
    <property type="evidence" value="ECO:0007669"/>
    <property type="project" value="UniProtKB-ARBA"/>
</dbReference>
<dbReference type="HAMAP" id="MF_00484">
    <property type="entry name" value="Glycogen_synth"/>
    <property type="match status" value="1"/>
</dbReference>
<evidence type="ECO:0000256" key="7">
    <source>
        <dbReference type="ARBA" id="ARBA00022679"/>
    </source>
</evidence>
<sequence length="652" mass="72469">MELLQISPLLTFPNLSLSKQSLVSPIRQVGFYSSRRGWCQKGSLRLVRVATGDSEIGSSGSQDGSSAVEEERVEKKEEEEEVENRGLLLGTERDGSGSIIGFHLISQIGGLEATRSREVVAPDRVEEIRDIEEETVETRVTHNIVFVTAEAAPYSKTGGLGDVCGSLPIALAARGHRVMVVCPRYIHGTAQDKKYSAATDVERRIKIFCFGGVQEVSFFHEYREGVDWVFVDHPSYHRPGNPYGDIHGAFGDNQFRFTLLCHAACEAPLVLPLGGFTYGEKCLFLVNDWHASLVPVLLAAKYRPYGVYKDARSILAIHNLAHQGVEPAVSYQNLGLPPQWYGALEWIFPTWARTHALDTGEAVNVLKGAIVTADRIMTVSQGYSWEITTAEGGYGLHELLTSRKSVLNGITNGIDVTEWDPSVDKHIPSHYSVEDLSGKLQCKIALQKELGLPIRPDCPMIGFIGRLDYQKGIDIIRSAIPDLMEDDVQFVMLGSGDPQYEDWMRAAESTYKDKFRGWVGFNVPISHMITAGCDILLMPSRFEPCGLNQLYAMRYGTIPVVHGTGGLRDTVDNFNPYAQGGTGEGTGWTFSPLTKESMLATLRVAIATYRKHKKSWEGLMRRGMERDCTWENAAVQYEQIFEWAFIDPPYVS</sequence>
<dbReference type="SUPFAM" id="SSF53756">
    <property type="entry name" value="UDP-Glycosyltransferase/glycogen phosphorylase"/>
    <property type="match status" value="1"/>
</dbReference>
<evidence type="ECO:0000256" key="11">
    <source>
        <dbReference type="RuleBase" id="RU361232"/>
    </source>
</evidence>
<evidence type="ECO:0000256" key="10">
    <source>
        <dbReference type="ARBA" id="ARBA00023234"/>
    </source>
</evidence>
<name>A0A7J7CAZ5_TRIWF</name>
<dbReference type="Proteomes" id="UP000593562">
    <property type="component" value="Unassembled WGS sequence"/>
</dbReference>
<proteinExistence type="inferred from homology"/>
<keyword evidence="16" id="KW-1185">Reference proteome</keyword>
<evidence type="ECO:0000256" key="4">
    <source>
        <dbReference type="ARBA" id="ARBA00022528"/>
    </source>
</evidence>
<dbReference type="OrthoDB" id="512920at2759"/>
<keyword evidence="4 11" id="KW-0150">Chloroplast</keyword>
<keyword evidence="8 11" id="KW-0750">Starch biosynthesis</keyword>
<evidence type="ECO:0000259" key="14">
    <source>
        <dbReference type="Pfam" id="PF08323"/>
    </source>
</evidence>
<dbReference type="GO" id="GO:0009501">
    <property type="term" value="C:amyloplast"/>
    <property type="evidence" value="ECO:0007669"/>
    <property type="project" value="UniProtKB-SubCell"/>
</dbReference>
<evidence type="ECO:0000256" key="9">
    <source>
        <dbReference type="ARBA" id="ARBA00022946"/>
    </source>
</evidence>
<evidence type="ECO:0000256" key="1">
    <source>
        <dbReference type="ARBA" id="ARBA00001478"/>
    </source>
</evidence>
<dbReference type="Pfam" id="PF00534">
    <property type="entry name" value="Glycos_transf_1"/>
    <property type="match status" value="1"/>
</dbReference>
<keyword evidence="5" id="KW-0934">Plastid</keyword>
<dbReference type="Pfam" id="PF08323">
    <property type="entry name" value="Glyco_transf_5"/>
    <property type="match status" value="1"/>
</dbReference>
<evidence type="ECO:0000256" key="8">
    <source>
        <dbReference type="ARBA" id="ARBA00022922"/>
    </source>
</evidence>
<evidence type="ECO:0000313" key="15">
    <source>
        <dbReference type="EMBL" id="KAF5731260.1"/>
    </source>
</evidence>
<feature type="domain" description="Glycosyl transferase family 1" evidence="13">
    <location>
        <begin position="455"/>
        <end position="575"/>
    </location>
</feature>
<dbReference type="GO" id="GO:0019252">
    <property type="term" value="P:starch biosynthetic process"/>
    <property type="evidence" value="ECO:0007669"/>
    <property type="project" value="UniProtKB-UniRule"/>
</dbReference>
<dbReference type="PANTHER" id="PTHR45825">
    <property type="entry name" value="GRANULE-BOUND STARCH SYNTHASE 1, CHLOROPLASTIC/AMYLOPLASTIC"/>
    <property type="match status" value="1"/>
</dbReference>
<evidence type="ECO:0000256" key="6">
    <source>
        <dbReference type="ARBA" id="ARBA00022676"/>
    </source>
</evidence>
<keyword evidence="9" id="KW-0809">Transit peptide</keyword>
<protein>
    <recommendedName>
        <fullName evidence="11">Starch synthase, chloroplastic/amyloplastic</fullName>
        <ecNumber evidence="11">2.4.1.-</ecNumber>
    </recommendedName>
</protein>
<dbReference type="UniPathway" id="UPA00152"/>
<evidence type="ECO:0000256" key="3">
    <source>
        <dbReference type="ARBA" id="ARBA00010281"/>
    </source>
</evidence>
<dbReference type="PANTHER" id="PTHR45825:SF11">
    <property type="entry name" value="ALPHA AMYLASE DOMAIN-CONTAINING PROTEIN"/>
    <property type="match status" value="1"/>
</dbReference>
<feature type="domain" description="Starch synthase catalytic" evidence="14">
    <location>
        <begin position="143"/>
        <end position="401"/>
    </location>
</feature>
<dbReference type="GO" id="GO:0009507">
    <property type="term" value="C:chloroplast"/>
    <property type="evidence" value="ECO:0007669"/>
    <property type="project" value="UniProtKB-SubCell"/>
</dbReference>
<dbReference type="EC" id="2.4.1.-" evidence="11"/>
<evidence type="ECO:0000256" key="5">
    <source>
        <dbReference type="ARBA" id="ARBA00022640"/>
    </source>
</evidence>
<dbReference type="NCBIfam" id="TIGR02095">
    <property type="entry name" value="glgA"/>
    <property type="match status" value="1"/>
</dbReference>
<dbReference type="Gene3D" id="3.40.50.2000">
    <property type="entry name" value="Glycogen Phosphorylase B"/>
    <property type="match status" value="2"/>
</dbReference>
<dbReference type="CDD" id="cd03791">
    <property type="entry name" value="GT5_Glycogen_synthase_DULL1-like"/>
    <property type="match status" value="1"/>
</dbReference>
<comment type="similarity">
    <text evidence="3 11">Belongs to the glycosyltransferase 1 family. Bacterial/plant glycogen synthase subfamily.</text>
</comment>
<dbReference type="InterPro" id="IPR013534">
    <property type="entry name" value="Starch_synth_cat_dom"/>
</dbReference>
<keyword evidence="7" id="KW-0808">Transferase</keyword>
<dbReference type="GO" id="GO:0009011">
    <property type="term" value="F:alpha-1,4-glucan glucosyltransferase (ADP-glucose donor) activity"/>
    <property type="evidence" value="ECO:0007669"/>
    <property type="project" value="UniProtKB-EC"/>
</dbReference>
<dbReference type="InterPro" id="IPR001296">
    <property type="entry name" value="Glyco_trans_1"/>
</dbReference>
<comment type="catalytic activity">
    <reaction evidence="1">
        <text>[(1-&gt;4)-alpha-D-glucosyl](n) + ADP-alpha-D-glucose = [(1-&gt;4)-alpha-D-glucosyl](n+1) + ADP + H(+)</text>
        <dbReference type="Rhea" id="RHEA:18189"/>
        <dbReference type="Rhea" id="RHEA-COMP:9584"/>
        <dbReference type="Rhea" id="RHEA-COMP:9587"/>
        <dbReference type="ChEBI" id="CHEBI:15378"/>
        <dbReference type="ChEBI" id="CHEBI:15444"/>
        <dbReference type="ChEBI" id="CHEBI:57498"/>
        <dbReference type="ChEBI" id="CHEBI:456216"/>
        <dbReference type="EC" id="2.4.1.21"/>
    </reaction>
</comment>
<comment type="pathway">
    <text evidence="2 11">Glycan biosynthesis; starch biosynthesis.</text>
</comment>
<dbReference type="AlphaFoldDB" id="A0A7J7CAZ5"/>
<dbReference type="InParanoid" id="A0A7J7CAZ5"/>
<dbReference type="InterPro" id="IPR011835">
    <property type="entry name" value="GS/SS"/>
</dbReference>
<evidence type="ECO:0000256" key="2">
    <source>
        <dbReference type="ARBA" id="ARBA00004727"/>
    </source>
</evidence>
<dbReference type="FunFam" id="3.40.50.2000:FF:000048">
    <property type="entry name" value="Starch synthase, chloroplastic/amyloplastic"/>
    <property type="match status" value="1"/>
</dbReference>
<comment type="subcellular location">
    <subcellularLocation>
        <location evidence="11">Plastid</location>
        <location evidence="11">Chloroplast</location>
    </subcellularLocation>
    <subcellularLocation>
        <location evidence="11">Plastid</location>
        <location evidence="11">Amyloplast</location>
    </subcellularLocation>
</comment>
<gene>
    <name evidence="15" type="ORF">HS088_TW19G00866</name>
</gene>
<comment type="caution">
    <text evidence="15">The sequence shown here is derived from an EMBL/GenBank/DDBJ whole genome shotgun (WGS) entry which is preliminary data.</text>
</comment>